<keyword evidence="6" id="KW-1185">Reference proteome</keyword>
<dbReference type="PANTHER" id="PTHR43179:SF12">
    <property type="entry name" value="GALACTOFURANOSYLTRANSFERASE GLFT2"/>
    <property type="match status" value="1"/>
</dbReference>
<dbReference type="RefSeq" id="WP_218601547.1">
    <property type="nucleotide sequence ID" value="NZ_JADQDJ010000025.1"/>
</dbReference>
<dbReference type="PANTHER" id="PTHR43179">
    <property type="entry name" value="RHAMNOSYLTRANSFERASE WBBL"/>
    <property type="match status" value="1"/>
</dbReference>
<dbReference type="Pfam" id="PF00535">
    <property type="entry name" value="Glycos_transf_2"/>
    <property type="match status" value="1"/>
</dbReference>
<keyword evidence="3" id="KW-0808">Transferase</keyword>
<dbReference type="InterPro" id="IPR001173">
    <property type="entry name" value="Glyco_trans_2-like"/>
</dbReference>
<dbReference type="EMBL" id="JADQDK010000001">
    <property type="protein sequence ID" value="MBW0135737.1"/>
    <property type="molecule type" value="Genomic_DNA"/>
</dbReference>
<comment type="caution">
    <text evidence="5">The sequence shown here is derived from an EMBL/GenBank/DDBJ whole genome shotgun (WGS) entry which is preliminary data.</text>
</comment>
<reference evidence="5 6" key="1">
    <citation type="submission" date="2020-11" db="EMBL/GenBank/DDBJ databases">
        <title>Pseudonocardia abyssalis sp. nov. and Pseudonocardia oceani sp. nov., description and phylogenomic analysis of two novel actinomycetes isolated from the deep Southern Ocean.</title>
        <authorList>
            <person name="Parra J."/>
        </authorList>
    </citation>
    <scope>NUCLEOTIDE SEQUENCE [LARGE SCALE GENOMIC DNA]</scope>
    <source>
        <strain evidence="5 6">KRD-168</strain>
    </source>
</reference>
<accession>A0ABS6UU97</accession>
<sequence>MLETPLISLVVTTIGRPAALARFLDSLGRQADADRIELVVVDQSADQACAELVRNRALRGPWTVTTSGRGASVGRNRGLGSATAPVVAFPDDNCWYAPDTVTRVLAALGDDPALGGVSARQATADGGPSMLRWRTHPMPVTRSNFMRTTICSTLFLRREVVDAVGPFDESIGVGSPYGIGAGEESDLVLRVLTSGRAIAYRPDITVFQDDDRQEITLEFVDKMRRYGVGNGHLWRRHGLSRSQLVYYSARKLAGAGVRAVSGRSVLARSDLAYLRGTVAGWRGTAP</sequence>
<evidence type="ECO:0000256" key="1">
    <source>
        <dbReference type="ARBA" id="ARBA00006739"/>
    </source>
</evidence>
<proteinExistence type="inferred from homology"/>
<dbReference type="Proteomes" id="UP000694287">
    <property type="component" value="Unassembled WGS sequence"/>
</dbReference>
<gene>
    <name evidence="5" type="ORF">I4I81_15930</name>
</gene>
<comment type="similarity">
    <text evidence="1">Belongs to the glycosyltransferase 2 family.</text>
</comment>
<evidence type="ECO:0000259" key="4">
    <source>
        <dbReference type="Pfam" id="PF00535"/>
    </source>
</evidence>
<evidence type="ECO:0000313" key="6">
    <source>
        <dbReference type="Proteomes" id="UP000694287"/>
    </source>
</evidence>
<evidence type="ECO:0000256" key="3">
    <source>
        <dbReference type="ARBA" id="ARBA00022679"/>
    </source>
</evidence>
<dbReference type="CDD" id="cd00761">
    <property type="entry name" value="Glyco_tranf_GTA_type"/>
    <property type="match status" value="1"/>
</dbReference>
<keyword evidence="2" id="KW-0328">Glycosyltransferase</keyword>
<organism evidence="5 6">
    <name type="scientific">Pseudonocardia abyssalis</name>
    <dbReference type="NCBI Taxonomy" id="2792008"/>
    <lineage>
        <taxon>Bacteria</taxon>
        <taxon>Bacillati</taxon>
        <taxon>Actinomycetota</taxon>
        <taxon>Actinomycetes</taxon>
        <taxon>Pseudonocardiales</taxon>
        <taxon>Pseudonocardiaceae</taxon>
        <taxon>Pseudonocardia</taxon>
    </lineage>
</organism>
<feature type="domain" description="Glycosyltransferase 2-like" evidence="4">
    <location>
        <begin position="8"/>
        <end position="125"/>
    </location>
</feature>
<evidence type="ECO:0000313" key="5">
    <source>
        <dbReference type="EMBL" id="MBW0135737.1"/>
    </source>
</evidence>
<protein>
    <submittedName>
        <fullName evidence="5">Glycosyltransferase</fullName>
    </submittedName>
</protein>
<name>A0ABS6UU97_9PSEU</name>
<evidence type="ECO:0000256" key="2">
    <source>
        <dbReference type="ARBA" id="ARBA00022676"/>
    </source>
</evidence>